<gene>
    <name evidence="1" type="ORF">K7C98_23210</name>
</gene>
<evidence type="ECO:0000313" key="1">
    <source>
        <dbReference type="EMBL" id="MBZ5712162.1"/>
    </source>
</evidence>
<dbReference type="Proteomes" id="UP001139031">
    <property type="component" value="Unassembled WGS sequence"/>
</dbReference>
<proteinExistence type="predicted"/>
<organism evidence="1 2">
    <name type="scientific">Nannocystis pusilla</name>
    <dbReference type="NCBI Taxonomy" id="889268"/>
    <lineage>
        <taxon>Bacteria</taxon>
        <taxon>Pseudomonadati</taxon>
        <taxon>Myxococcota</taxon>
        <taxon>Polyangia</taxon>
        <taxon>Nannocystales</taxon>
        <taxon>Nannocystaceae</taxon>
        <taxon>Nannocystis</taxon>
    </lineage>
</organism>
<accession>A0ABS7TV83</accession>
<dbReference type="EMBL" id="JAIRAU010000028">
    <property type="protein sequence ID" value="MBZ5712162.1"/>
    <property type="molecule type" value="Genomic_DNA"/>
</dbReference>
<sequence>MRQFLWYLIFAVSLFVGYQGYVNAQNFRETQGDARNAVCKALNQTPEACDLPGNAEPNGHSTGVTGRTYQFTTKGGASWLAECKREYTFFGTWSCTARSGSLM</sequence>
<evidence type="ECO:0000313" key="2">
    <source>
        <dbReference type="Proteomes" id="UP001139031"/>
    </source>
</evidence>
<name>A0ABS7TV83_9BACT</name>
<keyword evidence="2" id="KW-1185">Reference proteome</keyword>
<reference evidence="1" key="1">
    <citation type="submission" date="2021-08" db="EMBL/GenBank/DDBJ databases">
        <authorList>
            <person name="Stevens D.C."/>
        </authorList>
    </citation>
    <scope>NUCLEOTIDE SEQUENCE</scope>
    <source>
        <strain evidence="1">DSM 53165</strain>
    </source>
</reference>
<protein>
    <submittedName>
        <fullName evidence="1">Uncharacterized protein</fullName>
    </submittedName>
</protein>
<comment type="caution">
    <text evidence="1">The sequence shown here is derived from an EMBL/GenBank/DDBJ whole genome shotgun (WGS) entry which is preliminary data.</text>
</comment>
<dbReference type="RefSeq" id="WP_224193923.1">
    <property type="nucleotide sequence ID" value="NZ_JAIRAU010000028.1"/>
</dbReference>